<protein>
    <submittedName>
        <fullName evidence="1">Uncharacterized protein</fullName>
    </submittedName>
</protein>
<name>A0A164V8C1_9CRUS</name>
<dbReference type="EMBL" id="LRGB01001409">
    <property type="protein sequence ID" value="KZS12069.1"/>
    <property type="molecule type" value="Genomic_DNA"/>
</dbReference>
<accession>A0A164V8C1</accession>
<proteinExistence type="predicted"/>
<keyword evidence="2" id="KW-1185">Reference proteome</keyword>
<gene>
    <name evidence="1" type="ORF">APZ42_023161</name>
</gene>
<reference evidence="1 2" key="1">
    <citation type="submission" date="2016-03" db="EMBL/GenBank/DDBJ databases">
        <title>EvidentialGene: Evidence-directed Construction of Genes on Genomes.</title>
        <authorList>
            <person name="Gilbert D.G."/>
            <person name="Choi J.-H."/>
            <person name="Mockaitis K."/>
            <person name="Colbourne J."/>
            <person name="Pfrender M."/>
        </authorList>
    </citation>
    <scope>NUCLEOTIDE SEQUENCE [LARGE SCALE GENOMIC DNA]</scope>
    <source>
        <strain evidence="1 2">Xinb3</strain>
        <tissue evidence="1">Complete organism</tissue>
    </source>
</reference>
<evidence type="ECO:0000313" key="1">
    <source>
        <dbReference type="EMBL" id="KZS12069.1"/>
    </source>
</evidence>
<sequence>MANRGRSLHANNMKTISSLYRKITQSPSIELSRRISFVSTFPSNPNCLTINPFGKLNPFGKFE</sequence>
<evidence type="ECO:0000313" key="2">
    <source>
        <dbReference type="Proteomes" id="UP000076858"/>
    </source>
</evidence>
<dbReference type="AlphaFoldDB" id="A0A164V8C1"/>
<organism evidence="1 2">
    <name type="scientific">Daphnia magna</name>
    <dbReference type="NCBI Taxonomy" id="35525"/>
    <lineage>
        <taxon>Eukaryota</taxon>
        <taxon>Metazoa</taxon>
        <taxon>Ecdysozoa</taxon>
        <taxon>Arthropoda</taxon>
        <taxon>Crustacea</taxon>
        <taxon>Branchiopoda</taxon>
        <taxon>Diplostraca</taxon>
        <taxon>Cladocera</taxon>
        <taxon>Anomopoda</taxon>
        <taxon>Daphniidae</taxon>
        <taxon>Daphnia</taxon>
    </lineage>
</organism>
<comment type="caution">
    <text evidence="1">The sequence shown here is derived from an EMBL/GenBank/DDBJ whole genome shotgun (WGS) entry which is preliminary data.</text>
</comment>
<dbReference type="Proteomes" id="UP000076858">
    <property type="component" value="Unassembled WGS sequence"/>
</dbReference>